<sequence length="395" mass="42938">MKKSRNTGEPLQVQKEVIAAMEQNLDNQWLRDFSGLELTSNTVVLKAKVTASQTLSTTYYPWVASAKDGMVQFAHCTCPAGNFRPVQGREIGGASSARQPILPAKTTAVGARRPNRWPCPFKPSQSQPVKSLPVSARLIPHSLCPSAQSLSTKTPTVVDRLPCPCPCPPSPSQFLLVNPLAAHKNPALVARQLPNSLWPSSSSLPVNQQWIRKNAHICPSTHLLPAKFPAVVARQSTLCFCPSIYLLPLPVTSLTASVRQHPLCPSTHSLSAKTPAVVARRPYRCLARAPPHSLCPSTQSLYLPVDSLTVSARRLTHSLCPSTHSQSLPVDSLTVSARRLTHSLCPSTQSLPAKISAVFARRITHSLCPSSHSLPTKMPNEVARQLIYCLWLSNP</sequence>
<dbReference type="Proteomes" id="UP001234178">
    <property type="component" value="Unassembled WGS sequence"/>
</dbReference>
<evidence type="ECO:0000313" key="2">
    <source>
        <dbReference type="Proteomes" id="UP001234178"/>
    </source>
</evidence>
<organism evidence="1 2">
    <name type="scientific">Daphnia magna</name>
    <dbReference type="NCBI Taxonomy" id="35525"/>
    <lineage>
        <taxon>Eukaryota</taxon>
        <taxon>Metazoa</taxon>
        <taxon>Ecdysozoa</taxon>
        <taxon>Arthropoda</taxon>
        <taxon>Crustacea</taxon>
        <taxon>Branchiopoda</taxon>
        <taxon>Diplostraca</taxon>
        <taxon>Cladocera</taxon>
        <taxon>Anomopoda</taxon>
        <taxon>Daphniidae</taxon>
        <taxon>Daphnia</taxon>
    </lineage>
</organism>
<reference evidence="1 2" key="1">
    <citation type="journal article" date="2023" name="Nucleic Acids Res.">
        <title>The hologenome of Daphnia magna reveals possible DNA methylation and microbiome-mediated evolution of the host genome.</title>
        <authorList>
            <person name="Chaturvedi A."/>
            <person name="Li X."/>
            <person name="Dhandapani V."/>
            <person name="Marshall H."/>
            <person name="Kissane S."/>
            <person name="Cuenca-Cambronero M."/>
            <person name="Asole G."/>
            <person name="Calvet F."/>
            <person name="Ruiz-Romero M."/>
            <person name="Marangio P."/>
            <person name="Guigo R."/>
            <person name="Rago D."/>
            <person name="Mirbahai L."/>
            <person name="Eastwood N."/>
            <person name="Colbourne J.K."/>
            <person name="Zhou J."/>
            <person name="Mallon E."/>
            <person name="Orsini L."/>
        </authorList>
    </citation>
    <scope>NUCLEOTIDE SEQUENCE [LARGE SCALE GENOMIC DNA]</scope>
    <source>
        <strain evidence="1">LRV0_1</strain>
    </source>
</reference>
<accession>A0ABR0AHG7</accession>
<name>A0ABR0AHG7_9CRUS</name>
<proteinExistence type="predicted"/>
<protein>
    <submittedName>
        <fullName evidence="1">Uncharacterized protein</fullName>
    </submittedName>
</protein>
<evidence type="ECO:0000313" key="1">
    <source>
        <dbReference type="EMBL" id="KAK4024562.1"/>
    </source>
</evidence>
<dbReference type="EMBL" id="JAOYFB010000037">
    <property type="protein sequence ID" value="KAK4024562.1"/>
    <property type="molecule type" value="Genomic_DNA"/>
</dbReference>
<gene>
    <name evidence="1" type="ORF">OUZ56_009985</name>
</gene>
<comment type="caution">
    <text evidence="1">The sequence shown here is derived from an EMBL/GenBank/DDBJ whole genome shotgun (WGS) entry which is preliminary data.</text>
</comment>
<keyword evidence="2" id="KW-1185">Reference proteome</keyword>